<organism evidence="2">
    <name type="scientific">viral metagenome</name>
    <dbReference type="NCBI Taxonomy" id="1070528"/>
    <lineage>
        <taxon>unclassified sequences</taxon>
        <taxon>metagenomes</taxon>
        <taxon>organismal metagenomes</taxon>
    </lineage>
</organism>
<evidence type="ECO:0000313" key="2">
    <source>
        <dbReference type="EMBL" id="QJB02029.1"/>
    </source>
</evidence>
<accession>A0A6M3MAN1</accession>
<proteinExistence type="predicted"/>
<protein>
    <submittedName>
        <fullName evidence="2">Uncharacterized protein</fullName>
    </submittedName>
</protein>
<feature type="compositionally biased region" description="Polar residues" evidence="1">
    <location>
        <begin position="57"/>
        <end position="75"/>
    </location>
</feature>
<dbReference type="EMBL" id="MT143753">
    <property type="protein sequence ID" value="QJB02029.1"/>
    <property type="molecule type" value="Genomic_DNA"/>
</dbReference>
<gene>
    <name evidence="2" type="ORF">MM171B01541_0008</name>
</gene>
<reference evidence="2" key="1">
    <citation type="submission" date="2020-03" db="EMBL/GenBank/DDBJ databases">
        <title>The deep terrestrial virosphere.</title>
        <authorList>
            <person name="Holmfeldt K."/>
            <person name="Nilsson E."/>
            <person name="Simone D."/>
            <person name="Lopez-Fernandez M."/>
            <person name="Wu X."/>
            <person name="de Brujin I."/>
            <person name="Lundin D."/>
            <person name="Andersson A."/>
            <person name="Bertilsson S."/>
            <person name="Dopson M."/>
        </authorList>
    </citation>
    <scope>NUCLEOTIDE SEQUENCE</scope>
    <source>
        <strain evidence="2">MM171B01541</strain>
    </source>
</reference>
<feature type="region of interest" description="Disordered" evidence="1">
    <location>
        <begin position="57"/>
        <end position="81"/>
    </location>
</feature>
<evidence type="ECO:0000256" key="1">
    <source>
        <dbReference type="SAM" id="MobiDB-lite"/>
    </source>
</evidence>
<name>A0A6M3MAN1_9ZZZZ</name>
<dbReference type="AlphaFoldDB" id="A0A6M3MAN1"/>
<sequence length="81" mass="8901">MKSKYGVVHGVARCLDCDWETESYKNAQAISAKHAKKYGHRVEGELGIYFVYDGRNSASSQESTGSEGPNSTPSTEEVKLE</sequence>